<evidence type="ECO:0000259" key="1">
    <source>
        <dbReference type="PROSITE" id="PS51094"/>
    </source>
</evidence>
<feature type="domain" description="PTS EIIA type-2" evidence="1">
    <location>
        <begin position="75"/>
        <end position="219"/>
    </location>
</feature>
<dbReference type="GO" id="GO:0030295">
    <property type="term" value="F:protein kinase activator activity"/>
    <property type="evidence" value="ECO:0007669"/>
    <property type="project" value="TreeGrafter"/>
</dbReference>
<dbReference type="PANTHER" id="PTHR47738">
    <property type="entry name" value="PTS SYSTEM FRUCTOSE-LIKE EIIA COMPONENT-RELATED"/>
    <property type="match status" value="1"/>
</dbReference>
<evidence type="ECO:0000313" key="3">
    <source>
        <dbReference type="Proteomes" id="UP000199409"/>
    </source>
</evidence>
<keyword evidence="3" id="KW-1185">Reference proteome</keyword>
<dbReference type="InterPro" id="IPR002178">
    <property type="entry name" value="PTS_EIIA_type-2_dom"/>
</dbReference>
<dbReference type="InterPro" id="IPR041657">
    <property type="entry name" value="HTH_17"/>
</dbReference>
<dbReference type="PANTHER" id="PTHR47738:SF1">
    <property type="entry name" value="NITROGEN REGULATORY PROTEIN"/>
    <property type="match status" value="1"/>
</dbReference>
<dbReference type="RefSeq" id="WP_092350773.1">
    <property type="nucleotide sequence ID" value="NZ_FNQN01000013.1"/>
</dbReference>
<dbReference type="Pfam" id="PF00359">
    <property type="entry name" value="PTS_EIIA_2"/>
    <property type="match status" value="1"/>
</dbReference>
<dbReference type="SUPFAM" id="SSF55804">
    <property type="entry name" value="Phoshotransferase/anion transport protein"/>
    <property type="match status" value="1"/>
</dbReference>
<dbReference type="PROSITE" id="PS51094">
    <property type="entry name" value="PTS_EIIA_TYPE_2"/>
    <property type="match status" value="1"/>
</dbReference>
<dbReference type="OrthoDB" id="95460at2"/>
<dbReference type="STRING" id="37625.SAMN05660420_03247"/>
<sequence>MNLSVNDAAQLLSVSQKSIYRWIKQGTLPAYKISGCYRFSRTELLEWATSQRRGELVNVSLPQDTELLPLPSISSALESGGVFYRIEGRTREEVLTDAVNHLRLTEDVDRGALLEFLRAREELASTAIGHGVAIPHPRNPNLLNAQRAKITLCFLDQPVDFFSFDGQLVKVLLLVIAPDLRSHLHLISRLGFVLQDPEFRKTLDNEENREKIFAALAKAEGKLKA</sequence>
<dbReference type="InterPro" id="IPR010093">
    <property type="entry name" value="SinI_DNA-bd"/>
</dbReference>
<dbReference type="AlphaFoldDB" id="A0A1H4E6X6"/>
<dbReference type="CDD" id="cd00211">
    <property type="entry name" value="PTS_IIA_fru"/>
    <property type="match status" value="1"/>
</dbReference>
<dbReference type="Pfam" id="PF12728">
    <property type="entry name" value="HTH_17"/>
    <property type="match status" value="1"/>
</dbReference>
<dbReference type="InterPro" id="IPR051541">
    <property type="entry name" value="PTS_SugarTrans_NitroReg"/>
</dbReference>
<dbReference type="InterPro" id="IPR016152">
    <property type="entry name" value="PTrfase/Anion_transptr"/>
</dbReference>
<dbReference type="SUPFAM" id="SSF46955">
    <property type="entry name" value="Putative DNA-binding domain"/>
    <property type="match status" value="1"/>
</dbReference>
<organism evidence="2 3">
    <name type="scientific">Desulfuromusa kysingii</name>
    <dbReference type="NCBI Taxonomy" id="37625"/>
    <lineage>
        <taxon>Bacteria</taxon>
        <taxon>Pseudomonadati</taxon>
        <taxon>Thermodesulfobacteriota</taxon>
        <taxon>Desulfuromonadia</taxon>
        <taxon>Desulfuromonadales</taxon>
        <taxon>Geopsychrobacteraceae</taxon>
        <taxon>Desulfuromusa</taxon>
    </lineage>
</organism>
<gene>
    <name evidence="2" type="ORF">SAMN05660420_03247</name>
</gene>
<proteinExistence type="predicted"/>
<dbReference type="GO" id="GO:0003677">
    <property type="term" value="F:DNA binding"/>
    <property type="evidence" value="ECO:0007669"/>
    <property type="project" value="InterPro"/>
</dbReference>
<reference evidence="2 3" key="1">
    <citation type="submission" date="2016-10" db="EMBL/GenBank/DDBJ databases">
        <authorList>
            <person name="de Groot N.N."/>
        </authorList>
    </citation>
    <scope>NUCLEOTIDE SEQUENCE [LARGE SCALE GENOMIC DNA]</scope>
    <source>
        <strain evidence="2 3">DSM 7343</strain>
    </source>
</reference>
<dbReference type="NCBIfam" id="TIGR01764">
    <property type="entry name" value="excise"/>
    <property type="match status" value="1"/>
</dbReference>
<dbReference type="Gene3D" id="3.40.930.10">
    <property type="entry name" value="Mannitol-specific EII, Chain A"/>
    <property type="match status" value="1"/>
</dbReference>
<dbReference type="Proteomes" id="UP000199409">
    <property type="component" value="Unassembled WGS sequence"/>
</dbReference>
<protein>
    <submittedName>
        <fullName evidence="2">PTS IIA-like nitrogen-regulatory protein PtsN</fullName>
    </submittedName>
</protein>
<dbReference type="InterPro" id="IPR009061">
    <property type="entry name" value="DNA-bd_dom_put_sf"/>
</dbReference>
<evidence type="ECO:0000313" key="2">
    <source>
        <dbReference type="EMBL" id="SEA80488.1"/>
    </source>
</evidence>
<accession>A0A1H4E6X6</accession>
<name>A0A1H4E6X6_9BACT</name>
<dbReference type="EMBL" id="FNQN01000013">
    <property type="protein sequence ID" value="SEA80488.1"/>
    <property type="molecule type" value="Genomic_DNA"/>
</dbReference>